<gene>
    <name evidence="1" type="ORF">M8818_003957</name>
</gene>
<evidence type="ECO:0000313" key="2">
    <source>
        <dbReference type="Proteomes" id="UP001320706"/>
    </source>
</evidence>
<protein>
    <submittedName>
        <fullName evidence="1">Uncharacterized protein</fullName>
    </submittedName>
</protein>
<name>A0ACC3SD44_9PEZI</name>
<comment type="caution">
    <text evidence="1">The sequence shown here is derived from an EMBL/GenBank/DDBJ whole genome shotgun (WGS) entry which is preliminary data.</text>
</comment>
<proteinExistence type="predicted"/>
<dbReference type="EMBL" id="JAMKPW020000018">
    <property type="protein sequence ID" value="KAK8208993.1"/>
    <property type="molecule type" value="Genomic_DNA"/>
</dbReference>
<evidence type="ECO:0000313" key="1">
    <source>
        <dbReference type="EMBL" id="KAK8208993.1"/>
    </source>
</evidence>
<reference evidence="1" key="1">
    <citation type="submission" date="2024-02" db="EMBL/GenBank/DDBJ databases">
        <title>Metagenome Assembled Genome of Zalaria obscura JY119.</title>
        <authorList>
            <person name="Vighnesh L."/>
            <person name="Jagadeeshwari U."/>
            <person name="Venkata Ramana C."/>
            <person name="Sasikala C."/>
        </authorList>
    </citation>
    <scope>NUCLEOTIDE SEQUENCE</scope>
    <source>
        <strain evidence="1">JY119</strain>
    </source>
</reference>
<keyword evidence="2" id="KW-1185">Reference proteome</keyword>
<accession>A0ACC3SD44</accession>
<organism evidence="1 2">
    <name type="scientific">Zalaria obscura</name>
    <dbReference type="NCBI Taxonomy" id="2024903"/>
    <lineage>
        <taxon>Eukaryota</taxon>
        <taxon>Fungi</taxon>
        <taxon>Dikarya</taxon>
        <taxon>Ascomycota</taxon>
        <taxon>Pezizomycotina</taxon>
        <taxon>Dothideomycetes</taxon>
        <taxon>Dothideomycetidae</taxon>
        <taxon>Dothideales</taxon>
        <taxon>Zalariaceae</taxon>
        <taxon>Zalaria</taxon>
    </lineage>
</organism>
<sequence>MSSEAIIQVLQTPELLEQILSYLPPLQLLRIQRVAQLWNGTVSYSPELQRLLFMRPDWRLEAKAFDPWREVNKPGERPKNNRMLRRVLDGAYPTVTLKVTDSNPEPPRKSSDQEMTSDGTLMSEEAPSDGAFTPARRRSAGHWSWDLNISYPADHPPHTDLALQYEKASWRRMYLSQPPCTALHLVRRWQRTAEPVLENPEGIKMGEFVDVAAKLSLTPYNRLFKASDGDWHFEAPIKCSRYEEQAERNGQVRYDN</sequence>
<dbReference type="Proteomes" id="UP001320706">
    <property type="component" value="Unassembled WGS sequence"/>
</dbReference>